<proteinExistence type="predicted"/>
<feature type="region of interest" description="Disordered" evidence="1">
    <location>
        <begin position="1"/>
        <end position="22"/>
    </location>
</feature>
<sequence length="61" mass="6893">MRQFAPYRNSAALSRAGRTSRSAPWCQTCDDKSCVPERRADWDVYVILLCALTEARTGGQR</sequence>
<comment type="caution">
    <text evidence="2">The sequence shown here is derived from an EMBL/GenBank/DDBJ whole genome shotgun (WGS) entry which is preliminary data.</text>
</comment>
<dbReference type="Proteomes" id="UP001589575">
    <property type="component" value="Unassembled WGS sequence"/>
</dbReference>
<gene>
    <name evidence="2" type="ORF">ACFFX0_25905</name>
    <name evidence="3" type="ORF">ACFFX0_29070</name>
</gene>
<evidence type="ECO:0000313" key="3">
    <source>
        <dbReference type="EMBL" id="MFB9075017.1"/>
    </source>
</evidence>
<evidence type="ECO:0000313" key="4">
    <source>
        <dbReference type="Proteomes" id="UP001589575"/>
    </source>
</evidence>
<dbReference type="EMBL" id="JBHMFI010000006">
    <property type="protein sequence ID" value="MFB9075017.1"/>
    <property type="molecule type" value="Genomic_DNA"/>
</dbReference>
<organism evidence="2 4">
    <name type="scientific">Citricoccus parietis</name>
    <dbReference type="NCBI Taxonomy" id="592307"/>
    <lineage>
        <taxon>Bacteria</taxon>
        <taxon>Bacillati</taxon>
        <taxon>Actinomycetota</taxon>
        <taxon>Actinomycetes</taxon>
        <taxon>Micrococcales</taxon>
        <taxon>Micrococcaceae</taxon>
        <taxon>Citricoccus</taxon>
    </lineage>
</organism>
<protein>
    <submittedName>
        <fullName evidence="2">Uncharacterized protein</fullName>
    </submittedName>
</protein>
<name>A0ABV5G655_9MICC</name>
<reference evidence="2 4" key="1">
    <citation type="submission" date="2024-09" db="EMBL/GenBank/DDBJ databases">
        <authorList>
            <person name="Sun Q."/>
            <person name="Mori K."/>
        </authorList>
    </citation>
    <scope>NUCLEOTIDE SEQUENCE [LARGE SCALE GENOMIC DNA]</scope>
    <source>
        <strain evidence="2 4">CCM 7609</strain>
    </source>
</reference>
<dbReference type="EMBL" id="JBHMFI010000002">
    <property type="protein sequence ID" value="MFB9074438.1"/>
    <property type="molecule type" value="Genomic_DNA"/>
</dbReference>
<evidence type="ECO:0000313" key="2">
    <source>
        <dbReference type="EMBL" id="MFB9074438.1"/>
    </source>
</evidence>
<evidence type="ECO:0000256" key="1">
    <source>
        <dbReference type="SAM" id="MobiDB-lite"/>
    </source>
</evidence>
<keyword evidence="4" id="KW-1185">Reference proteome</keyword>
<accession>A0ABV5G655</accession>